<protein>
    <submittedName>
        <fullName evidence="2">Hydroxylaminobenzene mutase HabB</fullName>
        <ecNumber evidence="2">5.4.4.1</ecNumber>
    </submittedName>
</protein>
<keyword evidence="1" id="KW-0812">Transmembrane</keyword>
<evidence type="ECO:0000313" key="2">
    <source>
        <dbReference type="EMBL" id="CAB3754046.1"/>
    </source>
</evidence>
<organism evidence="2 3">
    <name type="scientific">Paraburkholderia solisilvae</name>
    <dbReference type="NCBI Taxonomy" id="624376"/>
    <lineage>
        <taxon>Bacteria</taxon>
        <taxon>Pseudomonadati</taxon>
        <taxon>Pseudomonadota</taxon>
        <taxon>Betaproteobacteria</taxon>
        <taxon>Burkholderiales</taxon>
        <taxon>Burkholderiaceae</taxon>
        <taxon>Paraburkholderia</taxon>
    </lineage>
</organism>
<dbReference type="EMBL" id="CADIKF010000011">
    <property type="protein sequence ID" value="CAB3754046.1"/>
    <property type="molecule type" value="Genomic_DNA"/>
</dbReference>
<feature type="transmembrane region" description="Helical" evidence="1">
    <location>
        <begin position="111"/>
        <end position="132"/>
    </location>
</feature>
<dbReference type="EC" id="5.4.4.1" evidence="2"/>
<dbReference type="GO" id="GO:0016853">
    <property type="term" value="F:isomerase activity"/>
    <property type="evidence" value="ECO:0007669"/>
    <property type="project" value="UniProtKB-KW"/>
</dbReference>
<keyword evidence="1" id="KW-1133">Transmembrane helix</keyword>
<reference evidence="2 3" key="1">
    <citation type="submission" date="2020-04" db="EMBL/GenBank/DDBJ databases">
        <authorList>
            <person name="De Canck E."/>
        </authorList>
    </citation>
    <scope>NUCLEOTIDE SEQUENCE [LARGE SCALE GENOMIC DNA]</scope>
    <source>
        <strain evidence="2 3">LMG 29739</strain>
    </source>
</reference>
<dbReference type="AlphaFoldDB" id="A0A6J5DMJ8"/>
<proteinExistence type="predicted"/>
<name>A0A6J5DMJ8_9BURK</name>
<dbReference type="RefSeq" id="WP_175110607.1">
    <property type="nucleotide sequence ID" value="NZ_CADIKF010000011.1"/>
</dbReference>
<evidence type="ECO:0000256" key="1">
    <source>
        <dbReference type="SAM" id="Phobius"/>
    </source>
</evidence>
<keyword evidence="3" id="KW-1185">Reference proteome</keyword>
<sequence length="140" mass="14557">MNPIPHQLLISGTVLFLLSLLIGFALPAVANPRMGVSAHVAGIQSGLTLWALGLMWQYMALPAGMQRATQLLAVLGLYAVFASLLLAALWGTSRATPIAGAGHQASFPREVTVTTLLASGSIASVVAIALVLRGLWMGRA</sequence>
<feature type="transmembrane region" description="Helical" evidence="1">
    <location>
        <begin position="40"/>
        <end position="59"/>
    </location>
</feature>
<feature type="transmembrane region" description="Helical" evidence="1">
    <location>
        <begin position="71"/>
        <end position="91"/>
    </location>
</feature>
<keyword evidence="1" id="KW-0472">Membrane</keyword>
<dbReference type="Proteomes" id="UP000494329">
    <property type="component" value="Unassembled WGS sequence"/>
</dbReference>
<keyword evidence="2" id="KW-0413">Isomerase</keyword>
<accession>A0A6J5DMJ8</accession>
<evidence type="ECO:0000313" key="3">
    <source>
        <dbReference type="Proteomes" id="UP000494329"/>
    </source>
</evidence>
<gene>
    <name evidence="2" type="primary">habB</name>
    <name evidence="2" type="ORF">LMG29739_01873</name>
</gene>